<gene>
    <name evidence="2" type="ORF">EPI10_001941</name>
</gene>
<dbReference type="PANTHER" id="PTHR34482">
    <property type="entry name" value="DNA DAMAGE-INDUCIBLE PROTEIN 1-LIKE"/>
    <property type="match status" value="1"/>
</dbReference>
<feature type="domain" description="Retrotransposon gag" evidence="1">
    <location>
        <begin position="91"/>
        <end position="180"/>
    </location>
</feature>
<keyword evidence="3" id="KW-1185">Reference proteome</keyword>
<dbReference type="AlphaFoldDB" id="A0A5B6VCF9"/>
<dbReference type="InterPro" id="IPR005162">
    <property type="entry name" value="Retrotrans_gag_dom"/>
</dbReference>
<name>A0A5B6VCF9_9ROSI</name>
<dbReference type="PANTHER" id="PTHR34482:SF36">
    <property type="entry name" value="RETROTRANSPOSON GAG DOMAIN-CONTAINING PROTEIN"/>
    <property type="match status" value="1"/>
</dbReference>
<dbReference type="GO" id="GO:0032259">
    <property type="term" value="P:methylation"/>
    <property type="evidence" value="ECO:0007669"/>
    <property type="project" value="UniProtKB-KW"/>
</dbReference>
<evidence type="ECO:0000259" key="1">
    <source>
        <dbReference type="Pfam" id="PF03732"/>
    </source>
</evidence>
<organism evidence="2 3">
    <name type="scientific">Gossypium australe</name>
    <dbReference type="NCBI Taxonomy" id="47621"/>
    <lineage>
        <taxon>Eukaryota</taxon>
        <taxon>Viridiplantae</taxon>
        <taxon>Streptophyta</taxon>
        <taxon>Embryophyta</taxon>
        <taxon>Tracheophyta</taxon>
        <taxon>Spermatophyta</taxon>
        <taxon>Magnoliopsida</taxon>
        <taxon>eudicotyledons</taxon>
        <taxon>Gunneridae</taxon>
        <taxon>Pentapetalae</taxon>
        <taxon>rosids</taxon>
        <taxon>malvids</taxon>
        <taxon>Malvales</taxon>
        <taxon>Malvaceae</taxon>
        <taxon>Malvoideae</taxon>
        <taxon>Gossypium</taxon>
    </lineage>
</organism>
<dbReference type="Pfam" id="PF03732">
    <property type="entry name" value="Retrotrans_gag"/>
    <property type="match status" value="1"/>
</dbReference>
<keyword evidence="2" id="KW-0808">Transferase</keyword>
<proteinExistence type="predicted"/>
<keyword evidence="2" id="KW-0489">Methyltransferase</keyword>
<evidence type="ECO:0000313" key="2">
    <source>
        <dbReference type="EMBL" id="KAA3466880.1"/>
    </source>
</evidence>
<accession>A0A5B6VCF9</accession>
<evidence type="ECO:0000313" key="3">
    <source>
        <dbReference type="Proteomes" id="UP000325315"/>
    </source>
</evidence>
<protein>
    <submittedName>
        <fullName evidence="2">Hexaprenyldihydroxybenzoate methyltransferase, mitochondrial-like protein</fullName>
    </submittedName>
</protein>
<dbReference type="Proteomes" id="UP000325315">
    <property type="component" value="Unassembled WGS sequence"/>
</dbReference>
<reference evidence="3" key="1">
    <citation type="journal article" date="2019" name="Plant Biotechnol. J.">
        <title>Genome sequencing of the Australian wild diploid species Gossypium australe highlights disease resistance and delayed gland morphogenesis.</title>
        <authorList>
            <person name="Cai Y."/>
            <person name="Cai X."/>
            <person name="Wang Q."/>
            <person name="Wang P."/>
            <person name="Zhang Y."/>
            <person name="Cai C."/>
            <person name="Xu Y."/>
            <person name="Wang K."/>
            <person name="Zhou Z."/>
            <person name="Wang C."/>
            <person name="Geng S."/>
            <person name="Li B."/>
            <person name="Dong Q."/>
            <person name="Hou Y."/>
            <person name="Wang H."/>
            <person name="Ai P."/>
            <person name="Liu Z."/>
            <person name="Yi F."/>
            <person name="Sun M."/>
            <person name="An G."/>
            <person name="Cheng J."/>
            <person name="Zhang Y."/>
            <person name="Shi Q."/>
            <person name="Xie Y."/>
            <person name="Shi X."/>
            <person name="Chang Y."/>
            <person name="Huang F."/>
            <person name="Chen Y."/>
            <person name="Hong S."/>
            <person name="Mi L."/>
            <person name="Sun Q."/>
            <person name="Zhang L."/>
            <person name="Zhou B."/>
            <person name="Peng R."/>
            <person name="Zhang X."/>
            <person name="Liu F."/>
        </authorList>
    </citation>
    <scope>NUCLEOTIDE SEQUENCE [LARGE SCALE GENOMIC DNA]</scope>
    <source>
        <strain evidence="3">cv. PA1801</strain>
    </source>
</reference>
<comment type="caution">
    <text evidence="2">The sequence shown here is derived from an EMBL/GenBank/DDBJ whole genome shotgun (WGS) entry which is preliminary data.</text>
</comment>
<dbReference type="OrthoDB" id="1936908at2759"/>
<dbReference type="GO" id="GO:0008168">
    <property type="term" value="F:methyltransferase activity"/>
    <property type="evidence" value="ECO:0007669"/>
    <property type="project" value="UniProtKB-KW"/>
</dbReference>
<dbReference type="EMBL" id="SMMG02000007">
    <property type="protein sequence ID" value="KAA3466880.1"/>
    <property type="molecule type" value="Genomic_DNA"/>
</dbReference>
<sequence>MSTYSGRTVSDEVQSYTQPLVKGLLIMHLNFKSLVKKLIVITNDKVRKCGAEEFYGNVSGDLAKAEYWLEYMQRVLDEMLSLPEDYLRCVVSLLKEESFYLWTTLIAVVPKERVNWEFFKIEFQKKYVSKRYLDKKKKEFLKLKQGNRSVAEYEREFVQLSKYAREIVSSEEKNAYSFRKWF</sequence>